<protein>
    <submittedName>
        <fullName evidence="1">3564_t:CDS:1</fullName>
    </submittedName>
</protein>
<gene>
    <name evidence="1" type="ORF">FCALED_LOCUS12011</name>
</gene>
<dbReference type="AlphaFoldDB" id="A0A9N9EEH7"/>
<keyword evidence="2" id="KW-1185">Reference proteome</keyword>
<proteinExistence type="predicted"/>
<organism evidence="1 2">
    <name type="scientific">Funneliformis caledonium</name>
    <dbReference type="NCBI Taxonomy" id="1117310"/>
    <lineage>
        <taxon>Eukaryota</taxon>
        <taxon>Fungi</taxon>
        <taxon>Fungi incertae sedis</taxon>
        <taxon>Mucoromycota</taxon>
        <taxon>Glomeromycotina</taxon>
        <taxon>Glomeromycetes</taxon>
        <taxon>Glomerales</taxon>
        <taxon>Glomeraceae</taxon>
        <taxon>Funneliformis</taxon>
    </lineage>
</organism>
<reference evidence="1" key="1">
    <citation type="submission" date="2021-06" db="EMBL/GenBank/DDBJ databases">
        <authorList>
            <person name="Kallberg Y."/>
            <person name="Tangrot J."/>
            <person name="Rosling A."/>
        </authorList>
    </citation>
    <scope>NUCLEOTIDE SEQUENCE</scope>
    <source>
        <strain evidence="1">UK204</strain>
    </source>
</reference>
<name>A0A9N9EEH7_9GLOM</name>
<evidence type="ECO:0000313" key="2">
    <source>
        <dbReference type="Proteomes" id="UP000789570"/>
    </source>
</evidence>
<dbReference type="OrthoDB" id="2423699at2759"/>
<evidence type="ECO:0000313" key="1">
    <source>
        <dbReference type="EMBL" id="CAG8670811.1"/>
    </source>
</evidence>
<accession>A0A9N9EEH7</accession>
<sequence length="53" mass="6133">MKGYDNIKDPDNDNISFYDNNFSIHDESIENDNAISIETHAVLKEERISNSMK</sequence>
<dbReference type="Proteomes" id="UP000789570">
    <property type="component" value="Unassembled WGS sequence"/>
</dbReference>
<dbReference type="EMBL" id="CAJVPQ010005479">
    <property type="protein sequence ID" value="CAG8670811.1"/>
    <property type="molecule type" value="Genomic_DNA"/>
</dbReference>
<comment type="caution">
    <text evidence="1">The sequence shown here is derived from an EMBL/GenBank/DDBJ whole genome shotgun (WGS) entry which is preliminary data.</text>
</comment>